<feature type="region of interest" description="Disordered" evidence="1">
    <location>
        <begin position="120"/>
        <end position="141"/>
    </location>
</feature>
<keyword evidence="3" id="KW-1185">Reference proteome</keyword>
<gene>
    <name evidence="2" type="ORF">DERYTH_LOCUS14815</name>
</gene>
<sequence length="176" mass="20217">ALLHNLFMHGDKQRVTIDKLMHAKNNLLTCQLIQCQDNMRQVAFCKVALCRCTSDQLSKSFGKGFQQPKPFDKIVILDHKKRNGGSIPPFSEKKYWWFDPTFVKNKIGWWFDPPISEKNIDGGSIPPTSEKNIDGGSIPPFSKKKCDPLSIKLQPQKRNSLELSRYQTLISQRNEI</sequence>
<protein>
    <submittedName>
        <fullName evidence="2">3431_t:CDS:1</fullName>
    </submittedName>
</protein>
<feature type="non-terminal residue" evidence="2">
    <location>
        <position position="1"/>
    </location>
</feature>
<evidence type="ECO:0000313" key="2">
    <source>
        <dbReference type="EMBL" id="CAG8727224.1"/>
    </source>
</evidence>
<dbReference type="AlphaFoldDB" id="A0A9N9IAS6"/>
<evidence type="ECO:0000256" key="1">
    <source>
        <dbReference type="SAM" id="MobiDB-lite"/>
    </source>
</evidence>
<comment type="caution">
    <text evidence="2">The sequence shown here is derived from an EMBL/GenBank/DDBJ whole genome shotgun (WGS) entry which is preliminary data.</text>
</comment>
<accession>A0A9N9IAS6</accession>
<reference evidence="2" key="1">
    <citation type="submission" date="2021-06" db="EMBL/GenBank/DDBJ databases">
        <authorList>
            <person name="Kallberg Y."/>
            <person name="Tangrot J."/>
            <person name="Rosling A."/>
        </authorList>
    </citation>
    <scope>NUCLEOTIDE SEQUENCE</scope>
    <source>
        <strain evidence="2">MA453B</strain>
    </source>
</reference>
<name>A0A9N9IAS6_9GLOM</name>
<dbReference type="Proteomes" id="UP000789405">
    <property type="component" value="Unassembled WGS sequence"/>
</dbReference>
<evidence type="ECO:0000313" key="3">
    <source>
        <dbReference type="Proteomes" id="UP000789405"/>
    </source>
</evidence>
<proteinExistence type="predicted"/>
<organism evidence="2 3">
    <name type="scientific">Dentiscutata erythropus</name>
    <dbReference type="NCBI Taxonomy" id="1348616"/>
    <lineage>
        <taxon>Eukaryota</taxon>
        <taxon>Fungi</taxon>
        <taxon>Fungi incertae sedis</taxon>
        <taxon>Mucoromycota</taxon>
        <taxon>Glomeromycotina</taxon>
        <taxon>Glomeromycetes</taxon>
        <taxon>Diversisporales</taxon>
        <taxon>Gigasporaceae</taxon>
        <taxon>Dentiscutata</taxon>
    </lineage>
</organism>
<dbReference type="EMBL" id="CAJVPY010011463">
    <property type="protein sequence ID" value="CAG8727224.1"/>
    <property type="molecule type" value="Genomic_DNA"/>
</dbReference>